<dbReference type="Pfam" id="PF22933">
    <property type="entry name" value="ComC_SSD"/>
    <property type="match status" value="1"/>
</dbReference>
<keyword evidence="2" id="KW-1133">Transmembrane helix</keyword>
<dbReference type="KEGG" id="dfa:DFA_10463"/>
<feature type="transmembrane region" description="Helical" evidence="2">
    <location>
        <begin position="1076"/>
        <end position="1100"/>
    </location>
</feature>
<evidence type="ECO:0000313" key="6">
    <source>
        <dbReference type="Proteomes" id="UP000007797"/>
    </source>
</evidence>
<comment type="caution">
    <text evidence="1">Lacks conserved residue(s) required for the propagation of feature annotation.</text>
</comment>
<dbReference type="STRING" id="1054147.F4QAA2"/>
<dbReference type="PANTHER" id="PTHR24032:SF24">
    <property type="entry name" value="EGF-LIKE DOMAIN-CONTAINING PROTEIN-RELATED"/>
    <property type="match status" value="1"/>
</dbReference>
<evidence type="ECO:0000313" key="5">
    <source>
        <dbReference type="EMBL" id="EGG15621.1"/>
    </source>
</evidence>
<dbReference type="GeneID" id="14867156"/>
<dbReference type="PANTHER" id="PTHR24032">
    <property type="entry name" value="EGF-LIKE DOMAIN-CONTAINING PROTEIN-RELATED-RELATED"/>
    <property type="match status" value="1"/>
</dbReference>
<dbReference type="RefSeq" id="XP_004354363.1">
    <property type="nucleotide sequence ID" value="XM_004354311.1"/>
</dbReference>
<dbReference type="PROSITE" id="PS50026">
    <property type="entry name" value="EGF_3"/>
    <property type="match status" value="1"/>
</dbReference>
<dbReference type="Gene3D" id="2.10.25.10">
    <property type="entry name" value="Laminin"/>
    <property type="match status" value="1"/>
</dbReference>
<keyword evidence="3" id="KW-0732">Signal</keyword>
<keyword evidence="2" id="KW-0812">Transmembrane</keyword>
<organism evidence="5 6">
    <name type="scientific">Cavenderia fasciculata</name>
    <name type="common">Slime mold</name>
    <name type="synonym">Dictyostelium fasciculatum</name>
    <dbReference type="NCBI Taxonomy" id="261658"/>
    <lineage>
        <taxon>Eukaryota</taxon>
        <taxon>Amoebozoa</taxon>
        <taxon>Evosea</taxon>
        <taxon>Eumycetozoa</taxon>
        <taxon>Dictyostelia</taxon>
        <taxon>Acytosteliales</taxon>
        <taxon>Cavenderiaceae</taxon>
        <taxon>Cavenderia</taxon>
    </lineage>
</organism>
<feature type="disulfide bond" evidence="1">
    <location>
        <begin position="702"/>
        <end position="711"/>
    </location>
</feature>
<dbReference type="EMBL" id="GL883026">
    <property type="protein sequence ID" value="EGG15621.1"/>
    <property type="molecule type" value="Genomic_DNA"/>
</dbReference>
<evidence type="ECO:0000256" key="2">
    <source>
        <dbReference type="SAM" id="Phobius"/>
    </source>
</evidence>
<gene>
    <name evidence="5" type="ORF">DFA_10463</name>
</gene>
<dbReference type="PROSITE" id="PS01186">
    <property type="entry name" value="EGF_2"/>
    <property type="match status" value="1"/>
</dbReference>
<protein>
    <recommendedName>
        <fullName evidence="4">EGF-like domain-containing protein</fullName>
    </recommendedName>
</protein>
<keyword evidence="1" id="KW-1015">Disulfide bond</keyword>
<feature type="chain" id="PRO_5003313870" description="EGF-like domain-containing protein" evidence="3">
    <location>
        <begin position="22"/>
        <end position="1121"/>
    </location>
</feature>
<dbReference type="InterPro" id="IPR000742">
    <property type="entry name" value="EGF"/>
</dbReference>
<dbReference type="SUPFAM" id="SSF52058">
    <property type="entry name" value="L domain-like"/>
    <property type="match status" value="1"/>
</dbReference>
<dbReference type="AlphaFoldDB" id="F4QAA2"/>
<evidence type="ECO:0000256" key="3">
    <source>
        <dbReference type="SAM" id="SignalP"/>
    </source>
</evidence>
<keyword evidence="2" id="KW-0472">Membrane</keyword>
<dbReference type="InterPro" id="IPR054484">
    <property type="entry name" value="ComC_SSD"/>
</dbReference>
<feature type="domain" description="EGF-like" evidence="4">
    <location>
        <begin position="678"/>
        <end position="712"/>
    </location>
</feature>
<evidence type="ECO:0000256" key="1">
    <source>
        <dbReference type="PROSITE-ProRule" id="PRU00076"/>
    </source>
</evidence>
<sequence length="1121" mass="123898">MMKITLVLLIFFLFKSVVVLSQDFPPSELTSIQWILIQYGINIPQDTTSICNSPGGQVTCTAGTPRHVKTINLAPSSTVSLGLPPTITQFDFPEITDLTIKPYGYYGDSSKNILNFIKNGLPKLKTLTIRSDSSVATIPTNIFDGLPRLIKVEFESLTPQTISPFFTGSQSLEIMSISSTTLHSFVLDQNTSQYPKLSVLTFNQLRPTVELTWNLSNQSFPQLKEFTLTTIGLLSQKVNLYIGNIPQLKKIVVSSSLRPISVFVNATENISSLTLSGEETTISPSLNGFKNLTYLYYSLYPNTTLQLDEYPDSLNYLGLSQSQLTQFPNLPIKNLLEINIPNSALQGEIPWNQFQGANNFYLVVNGNPGLVTQVPLSFCNNRLNILGCTGITVLPECFLCYTKNTNLISTDIVPAAGFNCNITFNSKFIYTQLGQAFINGTNIGVGNVYSGPANRFHLGVVVPNKYLKLTDSLPQSGPPTDITLKIDTNYPEYDTVFTLLEVGILMTGVSIRQKPTGIIQFSGYVDSANNYLGHTVKLNDTIDCTLTAPILSKTILTCNTTYPFKKGDTVKYFISNSYVNVTKFVPIEELYPHSLAMMYLDQPVKVGSNYLFSGSFGTTSFNQVKVYINGNSSLCTVTNYLSTQIACAQTDIYSGGRTNFTITVDGFPATIIQEIVSQQMDCTDTNKCGTHGSCNENGNCVCDIGYYSENCTVGIEYDLNNRSLINIHGDFGPYGQLEVSITLNNTLNCSVTSKSQTEINCTLATEPSDGLASVQLTVDKSTNANRNNYIYFRPPQSPDSQSCPNNCFGHGRCMNGKCQCDIGYNPIDNCLTKESNHTNTPNTTSPTTSFNVDGIDFQFEMVAIHELDSDDNIIKEVLTNQWNSTIINDTQTQTTTVNYQLNNRMTTSQVIATISFSSQARDIQFGNQQLSITANSIKLSVNISDWTYDSFLSTLRVVFKTTINNDQSIEYDCQDVNIDTLTYDQLSNNIQYLRVVKDNIQFTGRFVDYVLSDGRPTFSKTSLINRTTNTGDDSQSIILIGISTPQCTQCILDPDFAPLLIDKSKSDECSDNNNNWRIIVGAVVGVVGAVAIITASVLLVKKKIKTKNYNRDMKAKLERFN</sequence>
<evidence type="ECO:0000259" key="4">
    <source>
        <dbReference type="PROSITE" id="PS50026"/>
    </source>
</evidence>
<dbReference type="Gene3D" id="3.80.10.10">
    <property type="entry name" value="Ribonuclease Inhibitor"/>
    <property type="match status" value="1"/>
</dbReference>
<reference evidence="6" key="1">
    <citation type="journal article" date="2011" name="Genome Res.">
        <title>Phylogeny-wide analysis of social amoeba genomes highlights ancient origins for complex intercellular communication.</title>
        <authorList>
            <person name="Heidel A.J."/>
            <person name="Lawal H.M."/>
            <person name="Felder M."/>
            <person name="Schilde C."/>
            <person name="Helps N.R."/>
            <person name="Tunggal B."/>
            <person name="Rivero F."/>
            <person name="John U."/>
            <person name="Schleicher M."/>
            <person name="Eichinger L."/>
            <person name="Platzer M."/>
            <person name="Noegel A.A."/>
            <person name="Schaap P."/>
            <person name="Gloeckner G."/>
        </authorList>
    </citation>
    <scope>NUCLEOTIDE SEQUENCE [LARGE SCALE GENOMIC DNA]</scope>
    <source>
        <strain evidence="6">SH3</strain>
    </source>
</reference>
<name>F4QAA2_CACFS</name>
<dbReference type="InterPro" id="IPR053331">
    <property type="entry name" value="EGF-like_comC"/>
</dbReference>
<dbReference type="Proteomes" id="UP000007797">
    <property type="component" value="Unassembled WGS sequence"/>
</dbReference>
<keyword evidence="6" id="KW-1185">Reference proteome</keyword>
<proteinExistence type="predicted"/>
<keyword evidence="1" id="KW-0245">EGF-like domain</keyword>
<dbReference type="InterPro" id="IPR032675">
    <property type="entry name" value="LRR_dom_sf"/>
</dbReference>
<dbReference type="OrthoDB" id="6130531at2759"/>
<accession>F4QAA2</accession>
<feature type="signal peptide" evidence="3">
    <location>
        <begin position="1"/>
        <end position="21"/>
    </location>
</feature>